<dbReference type="EnsemblMetazoa" id="PPA01221.1">
    <property type="protein sequence ID" value="PPA01221.1"/>
    <property type="gene ID" value="WBGene00090775"/>
</dbReference>
<evidence type="ECO:0000313" key="2">
    <source>
        <dbReference type="EnsemblMetazoa" id="PPA01221.1"/>
    </source>
</evidence>
<accession>A0A8R1Y512</accession>
<sequence length="110" mass="12095">MVMRLSQLTKAKAEELGAAFKGLLKADSKKELSLASLAMDTAIPYDTITLSQKIPIPDTVTLPFHAMMRINDDIPTGKKEDIAMSPLSDRTQDDGFSPRKSFEEALSHSK</sequence>
<evidence type="ECO:0000256" key="1">
    <source>
        <dbReference type="SAM" id="MobiDB-lite"/>
    </source>
</evidence>
<protein>
    <submittedName>
        <fullName evidence="2">Uncharacterized protein</fullName>
    </submittedName>
</protein>
<reference evidence="3" key="1">
    <citation type="journal article" date="2008" name="Nat. Genet.">
        <title>The Pristionchus pacificus genome provides a unique perspective on nematode lifestyle and parasitism.</title>
        <authorList>
            <person name="Dieterich C."/>
            <person name="Clifton S.W."/>
            <person name="Schuster L.N."/>
            <person name="Chinwalla A."/>
            <person name="Delehaunty K."/>
            <person name="Dinkelacker I."/>
            <person name="Fulton L."/>
            <person name="Fulton R."/>
            <person name="Godfrey J."/>
            <person name="Minx P."/>
            <person name="Mitreva M."/>
            <person name="Roeseler W."/>
            <person name="Tian H."/>
            <person name="Witte H."/>
            <person name="Yang S.P."/>
            <person name="Wilson R.K."/>
            <person name="Sommer R.J."/>
        </authorList>
    </citation>
    <scope>NUCLEOTIDE SEQUENCE [LARGE SCALE GENOMIC DNA]</scope>
    <source>
        <strain evidence="3">PS312</strain>
    </source>
</reference>
<organism evidence="2 3">
    <name type="scientific">Pristionchus pacificus</name>
    <name type="common">Parasitic nematode worm</name>
    <dbReference type="NCBI Taxonomy" id="54126"/>
    <lineage>
        <taxon>Eukaryota</taxon>
        <taxon>Metazoa</taxon>
        <taxon>Ecdysozoa</taxon>
        <taxon>Nematoda</taxon>
        <taxon>Chromadorea</taxon>
        <taxon>Rhabditida</taxon>
        <taxon>Rhabditina</taxon>
        <taxon>Diplogasteromorpha</taxon>
        <taxon>Diplogasteroidea</taxon>
        <taxon>Neodiplogasteridae</taxon>
        <taxon>Pristionchus</taxon>
    </lineage>
</organism>
<proteinExistence type="predicted"/>
<accession>A0A454XUL6</accession>
<evidence type="ECO:0000313" key="3">
    <source>
        <dbReference type="Proteomes" id="UP000005239"/>
    </source>
</evidence>
<dbReference type="AlphaFoldDB" id="A0A454XUL6"/>
<name>A0A454XUL6_PRIPA</name>
<feature type="region of interest" description="Disordered" evidence="1">
    <location>
        <begin position="75"/>
        <end position="110"/>
    </location>
</feature>
<feature type="compositionally biased region" description="Basic and acidic residues" evidence="1">
    <location>
        <begin position="90"/>
        <end position="110"/>
    </location>
</feature>
<reference evidence="2" key="2">
    <citation type="submission" date="2022-06" db="UniProtKB">
        <authorList>
            <consortium name="EnsemblMetazoa"/>
        </authorList>
    </citation>
    <scope>IDENTIFICATION</scope>
    <source>
        <strain evidence="2">PS312</strain>
    </source>
</reference>
<dbReference type="Proteomes" id="UP000005239">
    <property type="component" value="Unassembled WGS sequence"/>
</dbReference>
<gene>
    <name evidence="2" type="primary">WBGene00090775</name>
</gene>
<keyword evidence="3" id="KW-1185">Reference proteome</keyword>